<dbReference type="AlphaFoldDB" id="A0AAJ1WSA6"/>
<feature type="transmembrane region" description="Helical" evidence="1">
    <location>
        <begin position="7"/>
        <end position="25"/>
    </location>
</feature>
<name>A0AAJ1WSA6_9BACL</name>
<gene>
    <name evidence="2" type="ORF">J2Z48_001330</name>
</gene>
<organism evidence="2 3">
    <name type="scientific">Croceifilum oryzae</name>
    <dbReference type="NCBI Taxonomy" id="1553429"/>
    <lineage>
        <taxon>Bacteria</taxon>
        <taxon>Bacillati</taxon>
        <taxon>Bacillota</taxon>
        <taxon>Bacilli</taxon>
        <taxon>Bacillales</taxon>
        <taxon>Thermoactinomycetaceae</taxon>
        <taxon>Croceifilum</taxon>
    </lineage>
</organism>
<keyword evidence="1" id="KW-0812">Transmembrane</keyword>
<evidence type="ECO:0000256" key="1">
    <source>
        <dbReference type="SAM" id="Phobius"/>
    </source>
</evidence>
<proteinExistence type="predicted"/>
<protein>
    <submittedName>
        <fullName evidence="2">F0F1-type ATP synthase membrane subunit c/vacuolar-type H+-ATPase subunit K</fullName>
    </submittedName>
</protein>
<sequence length="52" mass="5205">MDKNTGWGMLLPGFILLGLGIGMALGNTGAGVLIGVGVGFISTAIIQGMRSK</sequence>
<dbReference type="EMBL" id="JAUSUV010000005">
    <property type="protein sequence ID" value="MDQ0417158.1"/>
    <property type="molecule type" value="Genomic_DNA"/>
</dbReference>
<accession>A0AAJ1WSA6</accession>
<evidence type="ECO:0000313" key="2">
    <source>
        <dbReference type="EMBL" id="MDQ0417158.1"/>
    </source>
</evidence>
<dbReference type="RefSeq" id="WP_307251981.1">
    <property type="nucleotide sequence ID" value="NZ_JAUSUV010000005.1"/>
</dbReference>
<comment type="caution">
    <text evidence="2">The sequence shown here is derived from an EMBL/GenBank/DDBJ whole genome shotgun (WGS) entry which is preliminary data.</text>
</comment>
<keyword evidence="3" id="KW-1185">Reference proteome</keyword>
<keyword evidence="1" id="KW-0472">Membrane</keyword>
<dbReference type="Proteomes" id="UP001238450">
    <property type="component" value="Unassembled WGS sequence"/>
</dbReference>
<keyword evidence="1" id="KW-1133">Transmembrane helix</keyword>
<evidence type="ECO:0000313" key="3">
    <source>
        <dbReference type="Proteomes" id="UP001238450"/>
    </source>
</evidence>
<reference evidence="2 3" key="1">
    <citation type="submission" date="2023-07" db="EMBL/GenBank/DDBJ databases">
        <title>Genomic Encyclopedia of Type Strains, Phase IV (KMG-IV): sequencing the most valuable type-strain genomes for metagenomic binning, comparative biology and taxonomic classification.</title>
        <authorList>
            <person name="Goeker M."/>
        </authorList>
    </citation>
    <scope>NUCLEOTIDE SEQUENCE [LARGE SCALE GENOMIC DNA]</scope>
    <source>
        <strain evidence="2 3">DSM 46876</strain>
    </source>
</reference>
<feature type="transmembrane region" description="Helical" evidence="1">
    <location>
        <begin position="31"/>
        <end position="49"/>
    </location>
</feature>